<comment type="subcellular location">
    <subcellularLocation>
        <location evidence="1">Cytoplasm</location>
    </subcellularLocation>
</comment>
<dbReference type="Proteomes" id="UP000036681">
    <property type="component" value="Unplaced"/>
</dbReference>
<dbReference type="Pfam" id="PF17820">
    <property type="entry name" value="PDZ_6"/>
    <property type="match status" value="1"/>
</dbReference>
<protein>
    <submittedName>
        <fullName evidence="6">PDZ domain-containing protein</fullName>
    </submittedName>
</protein>
<accession>A0A0M3I847</accession>
<dbReference type="PROSITE" id="PS50106">
    <property type="entry name" value="PDZ"/>
    <property type="match status" value="1"/>
</dbReference>
<sequence length="431" mass="48425">MCVVIEAARFDEFRVVKLYFFAENGLQSTSEGHVFSLSLVYCNFVPLYCHYAMFTWNSSGSSSTIHSLRSISPSTSSFGRSLLGSLTRSKLYHSLTSLDRTKMWSRFYVDDEENVQKVLDAVSNDQKVLTNPRLNRKRRTVIVTRNDRQPFGFTIQGDLRGSFGRMLISIIQRGLYFQSYVLKRNGEDIPEKVSYIDYVQLESPAAEAGIRPGDVIISINGRVVTDMSHRSLIELIASCREMRMILIFENIRERIELAARAIRLRKLLHDKLYQLNLIDIEEQKILNRAYMRSQAISLGKNSLSGSLSSAGTSSVSSFKSETSRTLRNAETTGNEVSPATSKDSDVQADATETDLQTIIDSSCGYERDSISEEEENVSISSIELRPDSPSYDVSLRSSSSVELSSVIDSVALRHVLRLEDGDNNSVHITKL</sequence>
<reference evidence="6" key="1">
    <citation type="submission" date="2017-02" db="UniProtKB">
        <authorList>
            <consortium name="WormBaseParasite"/>
        </authorList>
    </citation>
    <scope>IDENTIFICATION</scope>
</reference>
<dbReference type="InterPro" id="IPR041489">
    <property type="entry name" value="PDZ_6"/>
</dbReference>
<feature type="region of interest" description="Disordered" evidence="3">
    <location>
        <begin position="302"/>
        <end position="351"/>
    </location>
</feature>
<dbReference type="InterPro" id="IPR001478">
    <property type="entry name" value="PDZ"/>
</dbReference>
<feature type="domain" description="PDZ" evidence="4">
    <location>
        <begin position="140"/>
        <end position="236"/>
    </location>
</feature>
<dbReference type="InterPro" id="IPR052122">
    <property type="entry name" value="Intracell_Traff_Signaling_Reg"/>
</dbReference>
<name>A0A0M3I847_ASCLU</name>
<dbReference type="PANTHER" id="PTHR15963">
    <property type="entry name" value="GENERAL RECEPTOR FOR PHOSPHOINOSITIDES 1-ASSOCIATED SCAFFOLD PROTEIN-RELATED"/>
    <property type="match status" value="1"/>
</dbReference>
<dbReference type="GO" id="GO:0005737">
    <property type="term" value="C:cytoplasm"/>
    <property type="evidence" value="ECO:0007669"/>
    <property type="project" value="UniProtKB-SubCell"/>
</dbReference>
<keyword evidence="2" id="KW-0963">Cytoplasm</keyword>
<evidence type="ECO:0000256" key="3">
    <source>
        <dbReference type="SAM" id="MobiDB-lite"/>
    </source>
</evidence>
<dbReference type="AlphaFoldDB" id="A0A0M3I847"/>
<evidence type="ECO:0000313" key="6">
    <source>
        <dbReference type="WBParaSite" id="ALUE_0001346701-mRNA-1"/>
    </source>
</evidence>
<keyword evidence="5" id="KW-1185">Reference proteome</keyword>
<dbReference type="SUPFAM" id="SSF50156">
    <property type="entry name" value="PDZ domain-like"/>
    <property type="match status" value="1"/>
</dbReference>
<evidence type="ECO:0000313" key="5">
    <source>
        <dbReference type="Proteomes" id="UP000036681"/>
    </source>
</evidence>
<dbReference type="WBParaSite" id="ALUE_0001346701-mRNA-1">
    <property type="protein sequence ID" value="ALUE_0001346701-mRNA-1"/>
    <property type="gene ID" value="ALUE_0001346701"/>
</dbReference>
<dbReference type="PANTHER" id="PTHR15963:SF5">
    <property type="entry name" value="SHORT SPINDLE 6, ISOFORM A"/>
    <property type="match status" value="1"/>
</dbReference>
<evidence type="ECO:0000256" key="2">
    <source>
        <dbReference type="ARBA" id="ARBA00022490"/>
    </source>
</evidence>
<feature type="compositionally biased region" description="Polar residues" evidence="3">
    <location>
        <begin position="326"/>
        <end position="341"/>
    </location>
</feature>
<dbReference type="InterPro" id="IPR036034">
    <property type="entry name" value="PDZ_sf"/>
</dbReference>
<organism evidence="5 6">
    <name type="scientific">Ascaris lumbricoides</name>
    <name type="common">Giant roundworm</name>
    <dbReference type="NCBI Taxonomy" id="6252"/>
    <lineage>
        <taxon>Eukaryota</taxon>
        <taxon>Metazoa</taxon>
        <taxon>Ecdysozoa</taxon>
        <taxon>Nematoda</taxon>
        <taxon>Chromadorea</taxon>
        <taxon>Rhabditida</taxon>
        <taxon>Spirurina</taxon>
        <taxon>Ascaridomorpha</taxon>
        <taxon>Ascaridoidea</taxon>
        <taxon>Ascarididae</taxon>
        <taxon>Ascaris</taxon>
    </lineage>
</organism>
<evidence type="ECO:0000256" key="1">
    <source>
        <dbReference type="ARBA" id="ARBA00004496"/>
    </source>
</evidence>
<dbReference type="Gene3D" id="2.30.42.10">
    <property type="match status" value="1"/>
</dbReference>
<proteinExistence type="predicted"/>
<dbReference type="SMART" id="SM00228">
    <property type="entry name" value="PDZ"/>
    <property type="match status" value="1"/>
</dbReference>
<evidence type="ECO:0000259" key="4">
    <source>
        <dbReference type="PROSITE" id="PS50106"/>
    </source>
</evidence>
<feature type="compositionally biased region" description="Low complexity" evidence="3">
    <location>
        <begin position="302"/>
        <end position="325"/>
    </location>
</feature>